<dbReference type="EMBL" id="CP002772">
    <property type="protein sequence ID" value="AEG19015.1"/>
    <property type="molecule type" value="Genomic_DNA"/>
</dbReference>
<dbReference type="KEGG" id="mew:MSWAN_2006"/>
<reference evidence="2 3" key="1">
    <citation type="journal article" date="2014" name="Int. J. Syst. Evol. Microbiol.">
        <title>Methanobacterium paludis sp. nov. and a novel strain of Methanobacterium lacus isolated from northern peatlands.</title>
        <authorList>
            <person name="Cadillo-Quiroz H."/>
            <person name="Brauer S.L."/>
            <person name="Goodson N."/>
            <person name="Yavitt J.B."/>
            <person name="Zinder S.H."/>
        </authorList>
    </citation>
    <scope>NUCLEOTIDE SEQUENCE [LARGE SCALE GENOMIC DNA]</scope>
    <source>
        <strain evidence="3">DSM 25820 / JCM 18151 / SWAN1</strain>
    </source>
</reference>
<dbReference type="eggNOG" id="arCOG02618">
    <property type="taxonomic scope" value="Archaea"/>
</dbReference>
<keyword evidence="3" id="KW-1185">Reference proteome</keyword>
<dbReference type="InterPro" id="IPR017900">
    <property type="entry name" value="4Fe4S_Fe_S_CS"/>
</dbReference>
<dbReference type="GeneID" id="10669524"/>
<dbReference type="Gene3D" id="3.30.70.20">
    <property type="match status" value="1"/>
</dbReference>
<dbReference type="STRING" id="868131.MSWAN_2006"/>
<name>F6D756_METPW</name>
<feature type="domain" description="4Fe-4S ferredoxin-type" evidence="1">
    <location>
        <begin position="36"/>
        <end position="65"/>
    </location>
</feature>
<dbReference type="SUPFAM" id="SSF54862">
    <property type="entry name" value="4Fe-4S ferredoxins"/>
    <property type="match status" value="1"/>
</dbReference>
<sequence>MLLIDIALDHEHCEGSKCGGCAYVCPTNVFSIKKDKISINSPQYCKLCYNCLEICPKAVINIKTHNAIPAYY</sequence>
<evidence type="ECO:0000259" key="1">
    <source>
        <dbReference type="PROSITE" id="PS51379"/>
    </source>
</evidence>
<dbReference type="Proteomes" id="UP000009231">
    <property type="component" value="Chromosome"/>
</dbReference>
<dbReference type="PROSITE" id="PS51379">
    <property type="entry name" value="4FE4S_FER_2"/>
    <property type="match status" value="2"/>
</dbReference>
<feature type="domain" description="4Fe-4S ferredoxin-type" evidence="1">
    <location>
        <begin position="4"/>
        <end position="35"/>
    </location>
</feature>
<proteinExistence type="predicted"/>
<dbReference type="InterPro" id="IPR017896">
    <property type="entry name" value="4Fe4S_Fe-S-bd"/>
</dbReference>
<dbReference type="HOGENOM" id="CLU_139698_5_5_2"/>
<dbReference type="OrthoDB" id="5583at2157"/>
<evidence type="ECO:0000313" key="3">
    <source>
        <dbReference type="Proteomes" id="UP000009231"/>
    </source>
</evidence>
<evidence type="ECO:0000313" key="2">
    <source>
        <dbReference type="EMBL" id="AEG19015.1"/>
    </source>
</evidence>
<gene>
    <name evidence="2" type="ordered locus">MSWAN_2006</name>
</gene>
<dbReference type="PROSITE" id="PS00198">
    <property type="entry name" value="4FE4S_FER_1"/>
    <property type="match status" value="1"/>
</dbReference>
<dbReference type="AlphaFoldDB" id="F6D756"/>
<dbReference type="GO" id="GO:0016491">
    <property type="term" value="F:oxidoreductase activity"/>
    <property type="evidence" value="ECO:0007669"/>
    <property type="project" value="UniProtKB-ARBA"/>
</dbReference>
<protein>
    <submittedName>
        <fullName evidence="2">Ferredoxin</fullName>
    </submittedName>
</protein>
<accession>F6D756</accession>
<organism evidence="2 3">
    <name type="scientific">Methanobacterium paludis (strain DSM 25820 / JCM 18151 / SWAN1)</name>
    <dbReference type="NCBI Taxonomy" id="868131"/>
    <lineage>
        <taxon>Archaea</taxon>
        <taxon>Methanobacteriati</taxon>
        <taxon>Methanobacteriota</taxon>
        <taxon>Methanomada group</taxon>
        <taxon>Methanobacteria</taxon>
        <taxon>Methanobacteriales</taxon>
        <taxon>Methanobacteriaceae</taxon>
        <taxon>Methanobacterium</taxon>
    </lineage>
</organism>
<dbReference type="Pfam" id="PF13187">
    <property type="entry name" value="Fer4_9"/>
    <property type="match status" value="1"/>
</dbReference>
<dbReference type="RefSeq" id="WP_013826514.1">
    <property type="nucleotide sequence ID" value="NC_015574.1"/>
</dbReference>